<dbReference type="RefSeq" id="WP_116885137.1">
    <property type="nucleotide sequence ID" value="NZ_CABMMC010000122.1"/>
</dbReference>
<evidence type="ECO:0000256" key="6">
    <source>
        <dbReference type="ARBA" id="ARBA00023146"/>
    </source>
</evidence>
<dbReference type="PROSITE" id="PS50862">
    <property type="entry name" value="AA_TRNA_LIGASE_II"/>
    <property type="match status" value="1"/>
</dbReference>
<evidence type="ECO:0000256" key="8">
    <source>
        <dbReference type="HAMAP-Rule" id="MF_00127"/>
    </source>
</evidence>
<dbReference type="Pfam" id="PF13393">
    <property type="entry name" value="tRNA-synt_His"/>
    <property type="match status" value="2"/>
</dbReference>
<feature type="binding site" evidence="9">
    <location>
        <begin position="82"/>
        <end position="84"/>
    </location>
    <ligand>
        <name>L-histidine</name>
        <dbReference type="ChEBI" id="CHEBI:57595"/>
    </ligand>
</feature>
<dbReference type="GO" id="GO:0005737">
    <property type="term" value="C:cytoplasm"/>
    <property type="evidence" value="ECO:0007669"/>
    <property type="project" value="UniProtKB-SubCell"/>
</dbReference>
<feature type="binding site" evidence="9">
    <location>
        <position position="112"/>
    </location>
    <ligand>
        <name>L-histidine</name>
        <dbReference type="ChEBI" id="CHEBI:57595"/>
    </ligand>
</feature>
<accession>A0A2U1APC4</accession>
<keyword evidence="5 8" id="KW-0648">Protein biosynthesis</keyword>
<evidence type="ECO:0000256" key="9">
    <source>
        <dbReference type="PIRSR" id="PIRSR001549-1"/>
    </source>
</evidence>
<dbReference type="InterPro" id="IPR004154">
    <property type="entry name" value="Anticodon-bd"/>
</dbReference>
<dbReference type="GeneID" id="78296421"/>
<evidence type="ECO:0000313" key="13">
    <source>
        <dbReference type="Proteomes" id="UP000245959"/>
    </source>
</evidence>
<dbReference type="EMBL" id="QEKH01000027">
    <property type="protein sequence ID" value="PVY38280.1"/>
    <property type="molecule type" value="Genomic_DNA"/>
</dbReference>
<feature type="binding site" evidence="9">
    <location>
        <position position="257"/>
    </location>
    <ligand>
        <name>L-histidine</name>
        <dbReference type="ChEBI" id="CHEBI:57595"/>
    </ligand>
</feature>
<evidence type="ECO:0000256" key="7">
    <source>
        <dbReference type="ARBA" id="ARBA00047639"/>
    </source>
</evidence>
<dbReference type="SUPFAM" id="SSF55681">
    <property type="entry name" value="Class II aaRS and biotin synthetases"/>
    <property type="match status" value="1"/>
</dbReference>
<feature type="domain" description="Aminoacyl-transfer RNA synthetases class-II family profile" evidence="10">
    <location>
        <begin position="9"/>
        <end position="312"/>
    </location>
</feature>
<dbReference type="GO" id="GO:0005524">
    <property type="term" value="F:ATP binding"/>
    <property type="evidence" value="ECO:0007669"/>
    <property type="project" value="UniProtKB-UniRule"/>
</dbReference>
<comment type="similarity">
    <text evidence="1 8">Belongs to the class-II aminoacyl-tRNA synthetase family.</text>
</comment>
<dbReference type="PANTHER" id="PTHR43707">
    <property type="entry name" value="HISTIDYL-TRNA SYNTHETASE"/>
    <property type="match status" value="1"/>
</dbReference>
<feature type="binding site" evidence="9">
    <location>
        <position position="126"/>
    </location>
    <ligand>
        <name>L-histidine</name>
        <dbReference type="ChEBI" id="CHEBI:57595"/>
    </ligand>
</feature>
<comment type="subcellular location">
    <subcellularLocation>
        <location evidence="8">Cytoplasm</location>
    </subcellularLocation>
</comment>
<dbReference type="EC" id="6.1.1.21" evidence="8"/>
<evidence type="ECO:0000256" key="1">
    <source>
        <dbReference type="ARBA" id="ARBA00008226"/>
    </source>
</evidence>
<dbReference type="Proteomes" id="UP000245959">
    <property type="component" value="Unassembled WGS sequence"/>
</dbReference>
<dbReference type="GO" id="GO:0004821">
    <property type="term" value="F:histidine-tRNA ligase activity"/>
    <property type="evidence" value="ECO:0007669"/>
    <property type="project" value="UniProtKB-UniRule"/>
</dbReference>
<dbReference type="EMBL" id="JABAEW010000012">
    <property type="protein sequence ID" value="NMD86556.1"/>
    <property type="molecule type" value="Genomic_DNA"/>
</dbReference>
<comment type="catalytic activity">
    <reaction evidence="7 8">
        <text>tRNA(His) + L-histidine + ATP = L-histidyl-tRNA(His) + AMP + diphosphate + H(+)</text>
        <dbReference type="Rhea" id="RHEA:17313"/>
        <dbReference type="Rhea" id="RHEA-COMP:9665"/>
        <dbReference type="Rhea" id="RHEA-COMP:9689"/>
        <dbReference type="ChEBI" id="CHEBI:15378"/>
        <dbReference type="ChEBI" id="CHEBI:30616"/>
        <dbReference type="ChEBI" id="CHEBI:33019"/>
        <dbReference type="ChEBI" id="CHEBI:57595"/>
        <dbReference type="ChEBI" id="CHEBI:78442"/>
        <dbReference type="ChEBI" id="CHEBI:78527"/>
        <dbReference type="ChEBI" id="CHEBI:456215"/>
        <dbReference type="EC" id="6.1.1.21"/>
    </reaction>
</comment>
<evidence type="ECO:0000313" key="14">
    <source>
        <dbReference type="Proteomes" id="UP000576225"/>
    </source>
</evidence>
<evidence type="ECO:0000313" key="11">
    <source>
        <dbReference type="EMBL" id="NMD86556.1"/>
    </source>
</evidence>
<dbReference type="Gene3D" id="3.30.930.10">
    <property type="entry name" value="Bira Bifunctional Protein, Domain 2"/>
    <property type="match status" value="1"/>
</dbReference>
<protein>
    <recommendedName>
        <fullName evidence="8">Histidine--tRNA ligase</fullName>
        <ecNumber evidence="8">6.1.1.21</ecNumber>
    </recommendedName>
    <alternativeName>
        <fullName evidence="8">Histidyl-tRNA synthetase</fullName>
        <shortName evidence="8">HisRS</shortName>
    </alternativeName>
</protein>
<sequence length="426" mass="46957">MATFAPPPGTADIFPEEARRWRNLEAAAGTVFSRYGYGELRTPIFEYTEVFQRGLGDETEVVQKEMYTFLDRGGRSLTLRPEGTAGVMRALSNTDVLNGVEQRVYYHGPMFRGERPAAGRRRQFHQIGVENVGRIAPLIDAECIAMLMEFLREIGIPDAKLSINTRGVMPDRGPAGQLLRDYFGSRIHEMCDDCKARLERNVWRILDCKQEACRKFVADAPDYVASFSAESRAYFDEVKAALTALGVEYTVDPLLVRGLDYYVHTVFEVTHTGLGAQTAIAGGGRYELFLPGQNRPVQGVGFAAGMERLLMVQDALKVNPAKEEPTPVYLVGLGAAARMANLKLAGELRRAGMKVALELEERSFKAQLRSANKAGASFTVVRGEAELEKKIAMVKTMADGSQSEVPEAGLFDTLLKLTRQSAGSNI</sequence>
<dbReference type="NCBIfam" id="TIGR00442">
    <property type="entry name" value="hisS"/>
    <property type="match status" value="1"/>
</dbReference>
<keyword evidence="8" id="KW-0963">Cytoplasm</keyword>
<evidence type="ECO:0000256" key="3">
    <source>
        <dbReference type="ARBA" id="ARBA00022598"/>
    </source>
</evidence>
<comment type="subunit">
    <text evidence="2 8">Homodimer.</text>
</comment>
<feature type="binding site" evidence="9">
    <location>
        <position position="130"/>
    </location>
    <ligand>
        <name>L-histidine</name>
        <dbReference type="ChEBI" id="CHEBI:57595"/>
    </ligand>
</feature>
<reference evidence="12 13" key="1">
    <citation type="submission" date="2018-04" db="EMBL/GenBank/DDBJ databases">
        <title>Genomic Encyclopedia of Type Strains, Phase IV (KMG-IV): sequencing the most valuable type-strain genomes for metagenomic binning, comparative biology and taxonomic classification.</title>
        <authorList>
            <person name="Goeker M."/>
        </authorList>
    </citation>
    <scope>NUCLEOTIDE SEQUENCE [LARGE SCALE GENOMIC DNA]</scope>
    <source>
        <strain evidence="12 13">DSM 14823</strain>
    </source>
</reference>
<keyword evidence="13" id="KW-1185">Reference proteome</keyword>
<dbReference type="InterPro" id="IPR036621">
    <property type="entry name" value="Anticodon-bd_dom_sf"/>
</dbReference>
<dbReference type="Gene3D" id="3.40.50.800">
    <property type="entry name" value="Anticodon-binding domain"/>
    <property type="match status" value="1"/>
</dbReference>
<dbReference type="Pfam" id="PF03129">
    <property type="entry name" value="HGTP_anticodon"/>
    <property type="match status" value="1"/>
</dbReference>
<dbReference type="PIRSF" id="PIRSF001549">
    <property type="entry name" value="His-tRNA_synth"/>
    <property type="match status" value="1"/>
</dbReference>
<evidence type="ECO:0000256" key="2">
    <source>
        <dbReference type="ARBA" id="ARBA00011738"/>
    </source>
</evidence>
<organism evidence="12 13">
    <name type="scientific">Victivallis vadensis</name>
    <dbReference type="NCBI Taxonomy" id="172901"/>
    <lineage>
        <taxon>Bacteria</taxon>
        <taxon>Pseudomonadati</taxon>
        <taxon>Lentisphaerota</taxon>
        <taxon>Lentisphaeria</taxon>
        <taxon>Victivallales</taxon>
        <taxon>Victivallaceae</taxon>
        <taxon>Victivallis</taxon>
    </lineage>
</organism>
<dbReference type="InterPro" id="IPR041715">
    <property type="entry name" value="HisRS-like_core"/>
</dbReference>
<keyword evidence="8" id="KW-0067">ATP-binding</keyword>
<keyword evidence="3 8" id="KW-0436">Ligase</keyword>
<dbReference type="InterPro" id="IPR004516">
    <property type="entry name" value="HisRS/HisZ"/>
</dbReference>
<dbReference type="InterPro" id="IPR006195">
    <property type="entry name" value="aa-tRNA-synth_II"/>
</dbReference>
<evidence type="ECO:0000256" key="5">
    <source>
        <dbReference type="ARBA" id="ARBA00022917"/>
    </source>
</evidence>
<dbReference type="AlphaFoldDB" id="A0A2U1APC4"/>
<dbReference type="GO" id="GO:0006427">
    <property type="term" value="P:histidyl-tRNA aminoacylation"/>
    <property type="evidence" value="ECO:0007669"/>
    <property type="project" value="UniProtKB-UniRule"/>
</dbReference>
<dbReference type="PANTHER" id="PTHR43707:SF1">
    <property type="entry name" value="HISTIDINE--TRNA LIGASE, MITOCHONDRIAL-RELATED"/>
    <property type="match status" value="1"/>
</dbReference>
<keyword evidence="6 8" id="KW-0030">Aminoacyl-tRNA synthetase</keyword>
<dbReference type="InterPro" id="IPR045864">
    <property type="entry name" value="aa-tRNA-synth_II/BPL/LPL"/>
</dbReference>
<evidence type="ECO:0000259" key="10">
    <source>
        <dbReference type="PROSITE" id="PS50862"/>
    </source>
</evidence>
<dbReference type="Proteomes" id="UP000576225">
    <property type="component" value="Unassembled WGS sequence"/>
</dbReference>
<gene>
    <name evidence="8" type="primary">hisS</name>
    <name evidence="12" type="ORF">C8D82_12742</name>
    <name evidence="11" type="ORF">HF882_08185</name>
</gene>
<comment type="caution">
    <text evidence="12">The sequence shown here is derived from an EMBL/GenBank/DDBJ whole genome shotgun (WGS) entry which is preliminary data.</text>
</comment>
<evidence type="ECO:0000256" key="4">
    <source>
        <dbReference type="ARBA" id="ARBA00022741"/>
    </source>
</evidence>
<dbReference type="CDD" id="cd00773">
    <property type="entry name" value="HisRS-like_core"/>
    <property type="match status" value="1"/>
</dbReference>
<proteinExistence type="inferred from homology"/>
<reference evidence="11 14" key="2">
    <citation type="submission" date="2020-04" db="EMBL/GenBank/DDBJ databases">
        <authorList>
            <person name="Hitch T.C.A."/>
            <person name="Wylensek D."/>
            <person name="Clavel T."/>
        </authorList>
    </citation>
    <scope>NUCLEOTIDE SEQUENCE [LARGE SCALE GENOMIC DNA]</scope>
    <source>
        <strain evidence="11 14">COR2-253-APC-1A</strain>
    </source>
</reference>
<dbReference type="InterPro" id="IPR015807">
    <property type="entry name" value="His-tRNA-ligase"/>
</dbReference>
<dbReference type="HAMAP" id="MF_00127">
    <property type="entry name" value="His_tRNA_synth"/>
    <property type="match status" value="1"/>
</dbReference>
<feature type="binding site" evidence="9">
    <location>
        <begin position="261"/>
        <end position="262"/>
    </location>
    <ligand>
        <name>L-histidine</name>
        <dbReference type="ChEBI" id="CHEBI:57595"/>
    </ligand>
</feature>
<evidence type="ECO:0000313" key="12">
    <source>
        <dbReference type="EMBL" id="PVY38280.1"/>
    </source>
</evidence>
<dbReference type="OrthoDB" id="9800814at2"/>
<name>A0A2U1APC4_9BACT</name>
<dbReference type="SUPFAM" id="SSF52954">
    <property type="entry name" value="Class II aaRS ABD-related"/>
    <property type="match status" value="1"/>
</dbReference>
<keyword evidence="4 8" id="KW-0547">Nucleotide-binding</keyword>